<dbReference type="FunFam" id="2.40.50.140:FF:000205">
    <property type="entry name" value="Breast cancer susceptibility protein 2"/>
    <property type="match status" value="1"/>
</dbReference>
<feature type="region of interest" description="Disordered" evidence="14">
    <location>
        <begin position="1726"/>
        <end position="1754"/>
    </location>
</feature>
<feature type="region of interest" description="Disordered" evidence="14">
    <location>
        <begin position="3355"/>
        <end position="3428"/>
    </location>
</feature>
<feature type="compositionally biased region" description="Basic and acidic residues" evidence="14">
    <location>
        <begin position="522"/>
        <end position="534"/>
    </location>
</feature>
<dbReference type="RefSeq" id="XP_010834231.1">
    <property type="nucleotide sequence ID" value="XM_010835929.1"/>
</dbReference>
<dbReference type="PANTHER" id="PTHR11289">
    <property type="entry name" value="BREAST CANCER TYPE 2 SUSCEPTIBILITY PROTEIN BRCA2"/>
    <property type="match status" value="1"/>
</dbReference>
<dbReference type="GO" id="GO:0003677">
    <property type="term" value="F:DNA binding"/>
    <property type="evidence" value="ECO:0007669"/>
    <property type="project" value="UniProtKB-KW"/>
</dbReference>
<evidence type="ECO:0000256" key="9">
    <source>
        <dbReference type="ARBA" id="ARBA00023172"/>
    </source>
</evidence>
<dbReference type="Pfam" id="PF09104">
    <property type="entry name" value="BRCA-2_OB3"/>
    <property type="match status" value="1"/>
</dbReference>
<organism evidence="16 17">
    <name type="scientific">Bison bison bison</name>
    <name type="common">North American plains bison</name>
    <dbReference type="NCBI Taxonomy" id="43346"/>
    <lineage>
        <taxon>Eukaryota</taxon>
        <taxon>Metazoa</taxon>
        <taxon>Chordata</taxon>
        <taxon>Craniata</taxon>
        <taxon>Vertebrata</taxon>
        <taxon>Euteleostomi</taxon>
        <taxon>Mammalia</taxon>
        <taxon>Eutheria</taxon>
        <taxon>Laurasiatheria</taxon>
        <taxon>Artiodactyla</taxon>
        <taxon>Ruminantia</taxon>
        <taxon>Pecora</taxon>
        <taxon>Bovidae</taxon>
        <taxon>Bovinae</taxon>
        <taxon>Bison</taxon>
    </lineage>
</organism>
<dbReference type="Pfam" id="PF09121">
    <property type="entry name" value="Tower"/>
    <property type="match status" value="1"/>
</dbReference>
<feature type="compositionally biased region" description="Basic and acidic residues" evidence="14">
    <location>
        <begin position="2431"/>
        <end position="2450"/>
    </location>
</feature>
<evidence type="ECO:0000259" key="15">
    <source>
        <dbReference type="SMART" id="SM01341"/>
    </source>
</evidence>
<keyword evidence="3" id="KW-0963">Cytoplasm</keyword>
<dbReference type="PIRSF" id="PIRSF002397">
    <property type="entry name" value="BRCA2"/>
    <property type="match status" value="1"/>
</dbReference>
<sequence length="3428" mass="384558">MPIGCKERPTFFDIFKARCNKADLGPISLNWFEELSSEAPLCNSEPLEESEYKISSNETNPFKTPQRKPYHQLASTPVIFKEQSLTLPLYQSPLKELHKFRLDSGKDIANSKHKSCCRVKAKINQANDVISPPPNSSLSESPVVLRCTHVTPQREKSVVCGSLFHTPKLIKGQTPKRISESLGAEVDPDMTWSSSLATPPTLSSTVLIVQDEEASAAVFPRDTTAILKTYFSNHDESLKNNKFIPSGPDSDNKNQTKAESHGLEKMLEDSFGKVNSCKDRFEKSMPNVLEHEVHETVAGISEEDSLPVCVSKYKTKKLQKRKTGKSRKNIFHETKTDECEEAKKEMTESKHSFVSETEPNDSDPLDSNVIKQKPVGNGTDIISREVLPSSVSEWSQLTLSGLNGTQVQKTSLLHISSCDQTNSEEDLIGTEKECTNFITLENSLPHISSISKTVKILNKETVVNKTDEGQCLESHEDPTTVGKQILTDSSPLQDTKKSIFRIRESPEKIFREDFSNNVTDSNLKEEPEDSKSESEIQTIYSQKEDSVCSSSGDNESWPATTKYTSEALKNTGLISTLKKKTKKFIYVINDKTAYQGLKIQKDQESELTNSSAQFEAKPLEAPHTFTNVDSGSLPSSIQKKCSQNDSEEPTLSLTSSFGTVLRKCFNNESSSSTNKTISQDLYCKETNINKEKWQSFITTETDYVSCLQDKHCEDNPKSQGVSDIKEKVLPVVCRPELPHSEECSDTVFQFQESFLHDHDNTTILTPSSKDLLSNPVVIPRGKQSYKMSEKIKSKNCEAGFELTKYISMEDNQETCVLNENSKKAEMLSPEKYITGALPSVKVQCHQNMNLTVIHKDQEETTLISKRTVNPNSEELSPDSENNYIFQTTSERNIPILGNIKEVHEADLSCLREPVLKNSVRVTSTDMDGGQAAKVSITKDSVSSNTVHGLIEKNRNSVKQQPKMTLGQDSKPDVSLDTDTKSNRNNFCKDKWAGLSDLTSSHSFRNGFRTASNKEIKLSEHNIKKSKMLFKDIEEHYPPSLPWVEIVKSLENQRKGGQPRDRDSQSVDTVCGYVQSGAVVSDGENSHTTPPVLSLKQDFNSNHNLTPSQKAEITELSTILEESGSQFEFTQFRKPSHILQSNPFEMPETQMTVLNTTSEEQKDVDLHLTASAPSLSHIDSSKKCEGLAGREQKMICLSTTNCNKSVSGSLTDKGEEEFRGFYSARGTKLNVSNEALQKAMKLFSDIEKVSEKTPAEVDPGSFSSNQCNNSDVSMFKVENYSNDKNLSEENNKCQLILQSNFEMTTSIFVKENTEDFKRNTENKDNKCIGFVCNLGESDGCASSKNDTVYVHKDESGLPYTDQYNIHLKLSHHFMKEENIPIKESLSDLTCLEVMKAEETFNKSNKKEPIANKMRHNIKDFGVFDLSFRTANGKNIRVSKESLNKVVNFFDEKCTEKELNNFSDSSNSELLSGISINKIDISSHEETSMFKNKMLQESSPAGIENQILTLQQREKCEFKKIKEPTTLGFHTASGKKVKIAKESLDKVKNLFDETKQDNSEVTDFIHQGAKMLMDREVCKEGLDLACEIVKGTAPKHEEMQNSLEEKELVSEETAMPPRFLSDHLQGQTENLHTSHSVSLKVKVHENMEEETAKSPITCYTNHSTCSAIENSALAFYTGHGRKISVSQASLLEAQKWLREGELNDQPEKINSSKIICLKEYTRDYVGNPSCGNSSNSITENDKSLSEKQDSTSLNNSMPNSYSYHSDFCHSSEGFNKSENLSKNKIDNSGIEPVVKNVKGRKNTSFSKVIPTIREANINPQAVDKDSCVLKLVTKFSPCKNKKTAVEVALSNSNNFETKPPAYSTASDQIAFVSRETTVRERFTDNCRNIYTKQNTETKSGTDQTKTVSDSHKALGDSEDVIFPNSPDNEEHNMHSHDVSPDIQSEPILHDQSISGLEKVSEIPLRHVDLKTSDRCKFNMGKHPRSVSSMNACGIFNTASGKSVQVSDSALQKARQVFSKSEDRAKQFFSRVSFKSNDEHSDIFTRKENTMTHNPPNLLSSAFSGFSTASGKHVPVSESALCKVKGMFEEFDLIGTEYSLQHSPTSRQDVSKILPVSCTDKRNPEHSVSSKMEKAYNKEFKLSNNYNIESGSSENNHSIKVSSYLSEFKQDQQQSVLGTRVSHTDNIHLLGEKQTLPKYIKKEIGKTETFPDLVKTNTEICSTDSKDPENYFETEAVEIAKAFMEDGELTDSEFPSHAKHSPFTCQKNKETVLSNSRIEKRRGDALVTVGEPPIKRNLLNEFDRTIENQGKSLKASKSTPDGTMKDRRLFMHHISLEPVTCGPSCITTERQEIQTPNFTAPGQEFLSKSHFYEHLTLGKSSSNLSISGQPLGKVPDPRNEKRRHSITIGKPMKVFVPPFKTKSHIHRDEQFVGKNTNLEENKQQKNIDEHGSGDSENNVNNCEIHQTTTILFTKGEEEPLDSITNLQNARDIQDMRIRKKQRQCIFPQPGSLYLAKTSTMPRIPLREAVEGRIPSACSHKQLYMYGVSKHCVKINSKNAEAFQFHTQDYFGKESLWTGKGIQLADGGWLIPSNDGKAGKEEFYRALCDTPGVDPKLISRVWVYNHYRWIIWKLAAMEFAFPKKFANRCLNPERVLLQLKYRYDVEIDRSKRSAIKKITERDDTAAKTLVLCVSEIISLSTDIPEPSSNKTSSVDTTKVAVVQLTDGWYAIKAQVDPPLSALLKNGRLTVGQKIVIHGAELVGSPDACTPLEAPESLMLKISANSTRPACWYAKLGFSPDPRPLPLPLSSLFSDGGNVGCVDIIIQRAYPIQWMEKTSTGLYIFRNEREEEKEATKYAEAQQKKLEALFTKIQAEFEDHEENVTEQCIPSRALTRQQVRALQDGAELYEAVKNAPDPGYLEGYFSEEQLRALNNHRQMLNDKKQAQIQVELRKAMESAEQGEQILPRDVTPVWKLRILSYKRKEKDSVILNIWRPSSELYSLLTEGKRYRIYHLTASKSKSKYEKANIQLTATKKTQYQQLPASDEILLQIYQPREPLHFNKLLDSDFQPPCSEVDLIGFVVSVVKKIGIAPLVYLSDECHNLLAIKFWIDLNEDIIKPHMLIAASNLQWRPGCKLGIPTLFAGDFSMFSASPKEGHFQETFHKMKNTVENIDTFCEDAKNKLIRLLNASNPKWSTPTKDCTSAPPTAQTVLGSGNKFPLSSPSSEMNYQSPLSLCKLNEKSVCTPVSAQVTSKSCCKGEKETDDPKSCKKRRALDFLSRLPVPPPVSPICTFVSQAAQKAFQPPRSCGTKYETPMKKNELNSPQMTPRKKFNDISLLESDSIADEELALINTQALLSGSAGGNQLTSISKSTRTVPTSPKDYVGLKRPYTTSVIKERENSPARTEEQETNIPDTSAIKNRSKRLQRRQKPK</sequence>
<keyword evidence="4" id="KW-0597">Phosphoprotein</keyword>
<evidence type="ECO:0000256" key="2">
    <source>
        <dbReference type="ARBA" id="ARBA00004300"/>
    </source>
</evidence>
<accession>A0A6P3H553</accession>
<feature type="compositionally biased region" description="Basic and acidic residues" evidence="14">
    <location>
        <begin position="250"/>
        <end position="259"/>
    </location>
</feature>
<feature type="region of interest" description="Disordered" evidence="14">
    <location>
        <begin position="341"/>
        <end position="374"/>
    </location>
</feature>
<dbReference type="CDD" id="cd04493">
    <property type="entry name" value="BRCA2DBD_OB1"/>
    <property type="match status" value="1"/>
</dbReference>
<dbReference type="Pfam" id="PF22687">
    <property type="entry name" value="BRCA2_TR2"/>
    <property type="match status" value="1"/>
</dbReference>
<evidence type="ECO:0000256" key="4">
    <source>
        <dbReference type="ARBA" id="ARBA00022553"/>
    </source>
</evidence>
<protein>
    <submittedName>
        <fullName evidence="17 18">Breast cancer type 2 susceptibility protein</fullName>
    </submittedName>
</protein>
<dbReference type="KEGG" id="bbis:104985665"/>
<feature type="repeat" description="BRCA2" evidence="13">
    <location>
        <begin position="1213"/>
        <end position="1247"/>
    </location>
</feature>
<feature type="region of interest" description="Disordered" evidence="14">
    <location>
        <begin position="2380"/>
        <end position="2400"/>
    </location>
</feature>
<dbReference type="RefSeq" id="XP_010834229.1">
    <property type="nucleotide sequence ID" value="XM_010835927.1"/>
</dbReference>
<dbReference type="Pfam" id="PF09103">
    <property type="entry name" value="BRCA-2_OB1"/>
    <property type="match status" value="1"/>
</dbReference>
<feature type="domain" description="Tower" evidence="15">
    <location>
        <begin position="2830"/>
        <end position="2871"/>
    </location>
</feature>
<keyword evidence="8" id="KW-0238">DNA-binding</keyword>
<evidence type="ECO:0000313" key="16">
    <source>
        <dbReference type="Proteomes" id="UP000515208"/>
    </source>
</evidence>
<dbReference type="Pfam" id="PF21318">
    <property type="entry name" value="BRCA2DBD_OB2"/>
    <property type="match status" value="1"/>
</dbReference>
<dbReference type="OrthoDB" id="21095at2759"/>
<feature type="compositionally biased region" description="Polar residues" evidence="14">
    <location>
        <begin position="536"/>
        <end position="558"/>
    </location>
</feature>
<feature type="region of interest" description="Disordered" evidence="14">
    <location>
        <begin position="1893"/>
        <end position="1916"/>
    </location>
</feature>
<dbReference type="GO" id="GO:0006355">
    <property type="term" value="P:regulation of DNA-templated transcription"/>
    <property type="evidence" value="ECO:0007669"/>
    <property type="project" value="TreeGrafter"/>
</dbReference>
<dbReference type="InterPro" id="IPR036315">
    <property type="entry name" value="BRCA2_hlx_sf"/>
</dbReference>
<feature type="region of interest" description="Disordered" evidence="14">
    <location>
        <begin position="2431"/>
        <end position="2457"/>
    </location>
</feature>
<dbReference type="SUPFAM" id="SSF81878">
    <property type="entry name" value="BRCA2 tower domain"/>
    <property type="match status" value="1"/>
</dbReference>
<feature type="region of interest" description="Disordered" evidence="14">
    <location>
        <begin position="511"/>
        <end position="558"/>
    </location>
</feature>
<dbReference type="RefSeq" id="XP_010834232.1">
    <property type="nucleotide sequence ID" value="XM_010835930.1"/>
</dbReference>
<feature type="compositionally biased region" description="Basic and acidic residues" evidence="14">
    <location>
        <begin position="969"/>
        <end position="981"/>
    </location>
</feature>
<dbReference type="InterPro" id="IPR015252">
    <property type="entry name" value="BRCA2_hlx"/>
</dbReference>
<keyword evidence="6" id="KW-0227">DNA damage</keyword>
<feature type="repeat" description="BRCA2" evidence="13">
    <location>
        <begin position="1986"/>
        <end position="2020"/>
    </location>
</feature>
<gene>
    <name evidence="17 18 19 20" type="primary">BRCA2</name>
</gene>
<evidence type="ECO:0000313" key="19">
    <source>
        <dbReference type="RefSeq" id="XP_010834231.1"/>
    </source>
</evidence>
<dbReference type="FunFam" id="2.40.50.140:FF:000211">
    <property type="entry name" value="breast cancer type 2 susceptibility protein"/>
    <property type="match status" value="1"/>
</dbReference>
<feature type="region of interest" description="Disordered" evidence="14">
    <location>
        <begin position="239"/>
        <end position="259"/>
    </location>
</feature>
<evidence type="ECO:0000256" key="7">
    <source>
        <dbReference type="ARBA" id="ARBA00022843"/>
    </source>
</evidence>
<dbReference type="GeneID" id="104985665"/>
<dbReference type="PANTHER" id="PTHR11289:SF0">
    <property type="entry name" value="BREAST CANCER TYPE 2 SUSCEPTIBILITY PROTEIN"/>
    <property type="match status" value="1"/>
</dbReference>
<evidence type="ECO:0000313" key="20">
    <source>
        <dbReference type="RefSeq" id="XP_010834232.1"/>
    </source>
</evidence>
<feature type="repeat" description="BRCA2" evidence="13">
    <location>
        <begin position="1666"/>
        <end position="1700"/>
    </location>
</feature>
<keyword evidence="7" id="KW-0832">Ubl conjugation</keyword>
<dbReference type="Pfam" id="PF00634">
    <property type="entry name" value="BRCA2"/>
    <property type="match status" value="7"/>
</dbReference>
<name>A0A6P3H553_BISBB</name>
<evidence type="ECO:0000256" key="11">
    <source>
        <dbReference type="ARBA" id="ARBA00023212"/>
    </source>
</evidence>
<feature type="compositionally biased region" description="Polar residues" evidence="14">
    <location>
        <begin position="3355"/>
        <end position="3374"/>
    </location>
</feature>
<evidence type="ECO:0000256" key="8">
    <source>
        <dbReference type="ARBA" id="ARBA00023125"/>
    </source>
</evidence>
<dbReference type="InterPro" id="IPR055077">
    <property type="entry name" value="BRCA2_TR2"/>
</dbReference>
<dbReference type="Proteomes" id="UP000515208">
    <property type="component" value="Unplaced"/>
</dbReference>
<feature type="repeat" description="BRCA2" evidence="13">
    <location>
        <begin position="1520"/>
        <end position="1554"/>
    </location>
</feature>
<dbReference type="GO" id="GO:0005813">
    <property type="term" value="C:centrosome"/>
    <property type="evidence" value="ECO:0007669"/>
    <property type="project" value="UniProtKB-SubCell"/>
</dbReference>
<evidence type="ECO:0000313" key="18">
    <source>
        <dbReference type="RefSeq" id="XP_010834230.1"/>
    </source>
</evidence>
<dbReference type="RefSeq" id="XP_010834230.1">
    <property type="nucleotide sequence ID" value="XM_010835928.1"/>
</dbReference>
<keyword evidence="9" id="KW-0233">DNA recombination</keyword>
<feature type="compositionally biased region" description="Polar residues" evidence="14">
    <location>
        <begin position="1893"/>
        <end position="1905"/>
    </location>
</feature>
<comment type="subcellular location">
    <subcellularLocation>
        <location evidence="2">Cytoplasm</location>
        <location evidence="2">Cytoskeleton</location>
        <location evidence="2">Microtubule organizing center</location>
        <location evidence="2">Centrosome</location>
    </subcellularLocation>
    <subcellularLocation>
        <location evidence="1">Nucleus</location>
    </subcellularLocation>
</comment>
<dbReference type="GO" id="GO:0005634">
    <property type="term" value="C:nucleus"/>
    <property type="evidence" value="ECO:0007669"/>
    <property type="project" value="UniProtKB-SubCell"/>
</dbReference>
<evidence type="ECO:0000256" key="10">
    <source>
        <dbReference type="ARBA" id="ARBA00023204"/>
    </source>
</evidence>
<evidence type="ECO:0000256" key="14">
    <source>
        <dbReference type="SAM" id="MobiDB-lite"/>
    </source>
</evidence>
<feature type="repeat" description="BRCA2" evidence="13">
    <location>
        <begin position="1000"/>
        <end position="1034"/>
    </location>
</feature>
<feature type="compositionally biased region" description="Basic and acidic residues" evidence="14">
    <location>
        <begin position="341"/>
        <end position="353"/>
    </location>
</feature>
<evidence type="ECO:0000256" key="13">
    <source>
        <dbReference type="PROSITE-ProRule" id="PRU00032"/>
    </source>
</evidence>
<reference evidence="17 18" key="1">
    <citation type="submission" date="2025-04" db="UniProtKB">
        <authorList>
            <consortium name="RefSeq"/>
        </authorList>
    </citation>
    <scope>IDENTIFICATION</scope>
    <source>
        <tissue evidence="17 18">Blood</tissue>
    </source>
</reference>
<evidence type="ECO:0000256" key="5">
    <source>
        <dbReference type="ARBA" id="ARBA00022737"/>
    </source>
</evidence>
<dbReference type="SMART" id="SM01341">
    <property type="entry name" value="Tower"/>
    <property type="match status" value="1"/>
</dbReference>
<dbReference type="CTD" id="675"/>
<keyword evidence="11" id="KW-0206">Cytoskeleton</keyword>
<dbReference type="InterPro" id="IPR048262">
    <property type="entry name" value="BRCA2_OB_2_dom"/>
</dbReference>
<evidence type="ECO:0000256" key="3">
    <source>
        <dbReference type="ARBA" id="ARBA00022490"/>
    </source>
</evidence>
<dbReference type="InterPro" id="IPR015187">
    <property type="entry name" value="BRCA2_OB_1"/>
</dbReference>
<dbReference type="InterPro" id="IPR012340">
    <property type="entry name" value="NA-bd_OB-fold"/>
</dbReference>
<evidence type="ECO:0000256" key="1">
    <source>
        <dbReference type="ARBA" id="ARBA00004123"/>
    </source>
</evidence>
<dbReference type="InterPro" id="IPR015188">
    <property type="entry name" value="BRCA2_OB_3"/>
</dbReference>
<evidence type="ECO:0000313" key="17">
    <source>
        <dbReference type="RefSeq" id="XP_010834229.1"/>
    </source>
</evidence>
<dbReference type="Gene3D" id="6.10.70.10">
    <property type="match status" value="1"/>
</dbReference>
<keyword evidence="5" id="KW-0677">Repeat</keyword>
<feature type="repeat" description="BRCA2" evidence="13">
    <location>
        <begin position="2056"/>
        <end position="2090"/>
    </location>
</feature>
<feature type="compositionally biased region" description="Polar residues" evidence="14">
    <location>
        <begin position="3406"/>
        <end position="3415"/>
    </location>
</feature>
<feature type="region of interest" description="Disordered" evidence="14">
    <location>
        <begin position="950"/>
        <end position="981"/>
    </location>
</feature>
<evidence type="ECO:0000256" key="12">
    <source>
        <dbReference type="ARBA" id="ARBA00023242"/>
    </source>
</evidence>
<dbReference type="InterPro" id="IPR015205">
    <property type="entry name" value="Tower_dom"/>
</dbReference>
<feature type="repeat" description="BRCA2" evidence="13">
    <location>
        <begin position="1419"/>
        <end position="1453"/>
    </location>
</feature>
<dbReference type="Pfam" id="PF09169">
    <property type="entry name" value="BRCA-2_helical"/>
    <property type="match status" value="1"/>
</dbReference>
<keyword evidence="12" id="KW-0539">Nucleus</keyword>
<keyword evidence="16" id="KW-1185">Reference proteome</keyword>
<feature type="region of interest" description="Disordered" evidence="14">
    <location>
        <begin position="3300"/>
        <end position="3324"/>
    </location>
</feature>
<dbReference type="PROSITE" id="PS50138">
    <property type="entry name" value="BRCA2_REPEAT"/>
    <property type="match status" value="7"/>
</dbReference>
<feature type="compositionally biased region" description="Basic and acidic residues" evidence="14">
    <location>
        <begin position="1737"/>
        <end position="1747"/>
    </location>
</feature>
<dbReference type="Gene3D" id="2.40.50.140">
    <property type="entry name" value="Nucleic acid-binding proteins"/>
    <property type="match status" value="3"/>
</dbReference>
<dbReference type="GO" id="GO:0000724">
    <property type="term" value="P:double-strand break repair via homologous recombination"/>
    <property type="evidence" value="ECO:0007669"/>
    <property type="project" value="InterPro"/>
</dbReference>
<proteinExistence type="predicted"/>
<dbReference type="CDD" id="cd04494">
    <property type="entry name" value="BRCA2DBD_OB2"/>
    <property type="match status" value="1"/>
</dbReference>
<feature type="compositionally biased region" description="Polar residues" evidence="14">
    <location>
        <begin position="1727"/>
        <end position="1736"/>
    </location>
</feature>
<dbReference type="InterPro" id="IPR015525">
    <property type="entry name" value="BRCA2"/>
</dbReference>
<feature type="compositionally biased region" description="Basic residues" evidence="14">
    <location>
        <begin position="3416"/>
        <end position="3428"/>
    </location>
</feature>
<feature type="compositionally biased region" description="Basic and acidic residues" evidence="14">
    <location>
        <begin position="3391"/>
        <end position="3403"/>
    </location>
</feature>
<dbReference type="SUPFAM" id="SSF50249">
    <property type="entry name" value="Nucleic acid-binding proteins"/>
    <property type="match status" value="3"/>
</dbReference>
<evidence type="ECO:0000256" key="6">
    <source>
        <dbReference type="ARBA" id="ARBA00022763"/>
    </source>
</evidence>
<dbReference type="SUPFAM" id="SSF81872">
    <property type="entry name" value="BRCA2 helical domain"/>
    <property type="match status" value="1"/>
</dbReference>
<dbReference type="InterPro" id="IPR002093">
    <property type="entry name" value="BRCA2_repeat"/>
</dbReference>
<keyword evidence="10" id="KW-0234">DNA repair</keyword>